<sequence length="209" mass="24036">MVHNNCYFKRCPVYTGGKAYWSLGNDVLRFDIEKGVADLIEFPASGNTYCTYHLLDSNYTEIGVCDGELSYSKITIDEDIEIWLLRGKNDEFEWVKKHTVSLQRIIEMNWDIMSKECENVPGMQQKTAAKDLVKYRVVKPLPFSGGEVVWFSISDWNDEFAKVFKKEVASLMNNVKLKAMTDEAELSELRVDGIISSLQLQARMDWPPN</sequence>
<organism evidence="1 2">
    <name type="scientific">Stephania yunnanensis</name>
    <dbReference type="NCBI Taxonomy" id="152371"/>
    <lineage>
        <taxon>Eukaryota</taxon>
        <taxon>Viridiplantae</taxon>
        <taxon>Streptophyta</taxon>
        <taxon>Embryophyta</taxon>
        <taxon>Tracheophyta</taxon>
        <taxon>Spermatophyta</taxon>
        <taxon>Magnoliopsida</taxon>
        <taxon>Ranunculales</taxon>
        <taxon>Menispermaceae</taxon>
        <taxon>Menispermoideae</taxon>
        <taxon>Cissampelideae</taxon>
        <taxon>Stephania</taxon>
    </lineage>
</organism>
<keyword evidence="2" id="KW-1185">Reference proteome</keyword>
<protein>
    <recommendedName>
        <fullName evidence="3">F-box associated domain-containing protein</fullName>
    </recommendedName>
</protein>
<evidence type="ECO:0000313" key="1">
    <source>
        <dbReference type="EMBL" id="KAK9135952.1"/>
    </source>
</evidence>
<dbReference type="Proteomes" id="UP001420932">
    <property type="component" value="Unassembled WGS sequence"/>
</dbReference>
<dbReference type="EMBL" id="JBBNAF010000006">
    <property type="protein sequence ID" value="KAK9135952.1"/>
    <property type="molecule type" value="Genomic_DNA"/>
</dbReference>
<reference evidence="1 2" key="1">
    <citation type="submission" date="2024-01" db="EMBL/GenBank/DDBJ databases">
        <title>Genome assemblies of Stephania.</title>
        <authorList>
            <person name="Yang L."/>
        </authorList>
    </citation>
    <scope>NUCLEOTIDE SEQUENCE [LARGE SCALE GENOMIC DNA]</scope>
    <source>
        <strain evidence="1">YNDBR</strain>
        <tissue evidence="1">Leaf</tissue>
    </source>
</reference>
<accession>A0AAP0P9K2</accession>
<dbReference type="AlphaFoldDB" id="A0AAP0P9K2"/>
<proteinExistence type="predicted"/>
<evidence type="ECO:0000313" key="2">
    <source>
        <dbReference type="Proteomes" id="UP001420932"/>
    </source>
</evidence>
<name>A0AAP0P9K2_9MAGN</name>
<gene>
    <name evidence="1" type="ORF">Syun_015282</name>
</gene>
<comment type="caution">
    <text evidence="1">The sequence shown here is derived from an EMBL/GenBank/DDBJ whole genome shotgun (WGS) entry which is preliminary data.</text>
</comment>
<evidence type="ECO:0008006" key="3">
    <source>
        <dbReference type="Google" id="ProtNLM"/>
    </source>
</evidence>